<gene>
    <name evidence="1" type="ORF">EYZ11_002905</name>
</gene>
<name>A0A4S3JPT8_9EURO</name>
<accession>A0A4S3JPT8</accession>
<keyword evidence="2" id="KW-1185">Reference proteome</keyword>
<organism evidence="1 2">
    <name type="scientific">Aspergillus tanneri</name>
    <dbReference type="NCBI Taxonomy" id="1220188"/>
    <lineage>
        <taxon>Eukaryota</taxon>
        <taxon>Fungi</taxon>
        <taxon>Dikarya</taxon>
        <taxon>Ascomycota</taxon>
        <taxon>Pezizomycotina</taxon>
        <taxon>Eurotiomycetes</taxon>
        <taxon>Eurotiomycetidae</taxon>
        <taxon>Eurotiales</taxon>
        <taxon>Aspergillaceae</taxon>
        <taxon>Aspergillus</taxon>
        <taxon>Aspergillus subgen. Circumdati</taxon>
    </lineage>
</organism>
<comment type="caution">
    <text evidence="1">The sequence shown here is derived from an EMBL/GenBank/DDBJ whole genome shotgun (WGS) entry which is preliminary data.</text>
</comment>
<sequence length="20" mass="2360">MYPALSERHTIFQMCKAMTT</sequence>
<dbReference type="EMBL" id="SOSA01000069">
    <property type="protein sequence ID" value="THC97615.1"/>
    <property type="molecule type" value="Genomic_DNA"/>
</dbReference>
<protein>
    <submittedName>
        <fullName evidence="1">Uncharacterized protein</fullName>
    </submittedName>
</protein>
<dbReference type="AlphaFoldDB" id="A0A4S3JPT8"/>
<dbReference type="Proteomes" id="UP000308092">
    <property type="component" value="Unassembled WGS sequence"/>
</dbReference>
<evidence type="ECO:0000313" key="1">
    <source>
        <dbReference type="EMBL" id="THC97615.1"/>
    </source>
</evidence>
<reference evidence="1 2" key="1">
    <citation type="submission" date="2019-03" db="EMBL/GenBank/DDBJ databases">
        <title>The genome sequence of a newly discovered highly antifungal drug resistant Aspergillus species, Aspergillus tanneri NIH 1004.</title>
        <authorList>
            <person name="Mounaud S."/>
            <person name="Singh I."/>
            <person name="Joardar V."/>
            <person name="Pakala S."/>
            <person name="Pakala S."/>
            <person name="Venepally P."/>
            <person name="Hoover J."/>
            <person name="Nierman W."/>
            <person name="Chung J."/>
            <person name="Losada L."/>
        </authorList>
    </citation>
    <scope>NUCLEOTIDE SEQUENCE [LARGE SCALE GENOMIC DNA]</scope>
    <source>
        <strain evidence="1 2">NIH1004</strain>
    </source>
</reference>
<evidence type="ECO:0000313" key="2">
    <source>
        <dbReference type="Proteomes" id="UP000308092"/>
    </source>
</evidence>
<proteinExistence type="predicted"/>
<dbReference type="VEuPathDB" id="FungiDB:EYZ11_002905"/>